<feature type="transmembrane region" description="Helical" evidence="8">
    <location>
        <begin position="73"/>
        <end position="96"/>
    </location>
</feature>
<gene>
    <name evidence="9" type="ORF">HNR02_000442</name>
</gene>
<dbReference type="Gene3D" id="1.20.1250.20">
    <property type="entry name" value="MFS general substrate transporter like domains"/>
    <property type="match status" value="1"/>
</dbReference>
<evidence type="ECO:0000256" key="7">
    <source>
        <dbReference type="SAM" id="MobiDB-lite"/>
    </source>
</evidence>
<feature type="transmembrane region" description="Helical" evidence="8">
    <location>
        <begin position="194"/>
        <end position="220"/>
    </location>
</feature>
<comment type="caution">
    <text evidence="9">The sequence shown here is derived from an EMBL/GenBank/DDBJ whole genome shotgun (WGS) entry which is preliminary data.</text>
</comment>
<evidence type="ECO:0000256" key="3">
    <source>
        <dbReference type="ARBA" id="ARBA00022475"/>
    </source>
</evidence>
<keyword evidence="2" id="KW-0813">Transport</keyword>
<keyword evidence="3" id="KW-1003">Cell membrane</keyword>
<evidence type="ECO:0000313" key="9">
    <source>
        <dbReference type="EMBL" id="NYI87119.1"/>
    </source>
</evidence>
<feature type="compositionally biased region" description="Basic residues" evidence="7">
    <location>
        <begin position="246"/>
        <end position="266"/>
    </location>
</feature>
<evidence type="ECO:0000256" key="2">
    <source>
        <dbReference type="ARBA" id="ARBA00022448"/>
    </source>
</evidence>
<feature type="transmembrane region" description="Helical" evidence="8">
    <location>
        <begin position="117"/>
        <end position="139"/>
    </location>
</feature>
<feature type="transmembrane region" description="Helical" evidence="8">
    <location>
        <begin position="49"/>
        <end position="67"/>
    </location>
</feature>
<evidence type="ECO:0000256" key="6">
    <source>
        <dbReference type="ARBA" id="ARBA00023136"/>
    </source>
</evidence>
<keyword evidence="5 8" id="KW-1133">Transmembrane helix</keyword>
<feature type="transmembrane region" description="Helical" evidence="8">
    <location>
        <begin position="19"/>
        <end position="37"/>
    </location>
</feature>
<evidence type="ECO:0000256" key="5">
    <source>
        <dbReference type="ARBA" id="ARBA00022989"/>
    </source>
</evidence>
<feature type="compositionally biased region" description="Basic residues" evidence="7">
    <location>
        <begin position="295"/>
        <end position="306"/>
    </location>
</feature>
<keyword evidence="10" id="KW-1185">Reference proteome</keyword>
<dbReference type="Proteomes" id="UP000549616">
    <property type="component" value="Unassembled WGS sequence"/>
</dbReference>
<protein>
    <submittedName>
        <fullName evidence="9">MFS family permease</fullName>
    </submittedName>
</protein>
<organism evidence="9 10">
    <name type="scientific">Amycolatopsis endophytica</name>
    <dbReference type="NCBI Taxonomy" id="860233"/>
    <lineage>
        <taxon>Bacteria</taxon>
        <taxon>Bacillati</taxon>
        <taxon>Actinomycetota</taxon>
        <taxon>Actinomycetes</taxon>
        <taxon>Pseudonocardiales</taxon>
        <taxon>Pseudonocardiaceae</taxon>
        <taxon>Amycolatopsis</taxon>
    </lineage>
</organism>
<evidence type="ECO:0000256" key="1">
    <source>
        <dbReference type="ARBA" id="ARBA00004651"/>
    </source>
</evidence>
<dbReference type="InterPro" id="IPR036259">
    <property type="entry name" value="MFS_trans_sf"/>
</dbReference>
<keyword evidence="6 8" id="KW-0472">Membrane</keyword>
<dbReference type="EMBL" id="JACCFK010000001">
    <property type="protein sequence ID" value="NYI87119.1"/>
    <property type="molecule type" value="Genomic_DNA"/>
</dbReference>
<dbReference type="AlphaFoldDB" id="A0A853AWV4"/>
<evidence type="ECO:0000256" key="4">
    <source>
        <dbReference type="ARBA" id="ARBA00022692"/>
    </source>
</evidence>
<dbReference type="PANTHER" id="PTHR42718:SF46">
    <property type="entry name" value="BLR6921 PROTEIN"/>
    <property type="match status" value="1"/>
</dbReference>
<dbReference type="GO" id="GO:0005886">
    <property type="term" value="C:plasma membrane"/>
    <property type="evidence" value="ECO:0007669"/>
    <property type="project" value="UniProtKB-SubCell"/>
</dbReference>
<dbReference type="PANTHER" id="PTHR42718">
    <property type="entry name" value="MAJOR FACILITATOR SUPERFAMILY MULTIDRUG TRANSPORTER MFSC"/>
    <property type="match status" value="1"/>
</dbReference>
<proteinExistence type="predicted"/>
<keyword evidence="4 8" id="KW-0812">Transmembrane</keyword>
<name>A0A853AWV4_9PSEU</name>
<accession>A0A853AWV4</accession>
<feature type="region of interest" description="Disordered" evidence="7">
    <location>
        <begin position="229"/>
        <end position="340"/>
    </location>
</feature>
<feature type="compositionally biased region" description="Low complexity" evidence="7">
    <location>
        <begin position="267"/>
        <end position="285"/>
    </location>
</feature>
<evidence type="ECO:0000313" key="10">
    <source>
        <dbReference type="Proteomes" id="UP000549616"/>
    </source>
</evidence>
<dbReference type="SUPFAM" id="SSF103473">
    <property type="entry name" value="MFS general substrate transporter"/>
    <property type="match status" value="1"/>
</dbReference>
<comment type="subcellular location">
    <subcellularLocation>
        <location evidence="1">Cell membrane</location>
        <topology evidence="1">Multi-pass membrane protein</topology>
    </subcellularLocation>
</comment>
<reference evidence="9 10" key="1">
    <citation type="submission" date="2020-07" db="EMBL/GenBank/DDBJ databases">
        <title>Sequencing the genomes of 1000 actinobacteria strains.</title>
        <authorList>
            <person name="Klenk H.-P."/>
        </authorList>
    </citation>
    <scope>NUCLEOTIDE SEQUENCE [LARGE SCALE GENOMIC DNA]</scope>
    <source>
        <strain evidence="9 10">DSM 104006</strain>
    </source>
</reference>
<evidence type="ECO:0000256" key="8">
    <source>
        <dbReference type="SAM" id="Phobius"/>
    </source>
</evidence>
<sequence length="340" mass="35305">MACCCSADAPATWLIVGRIVQGLGAAAAGPSTLALLTTTITDPRARLDLPGAVTGTVGVAALVYGFIRAADPGWTGALTLTSLIAGAVLIGVFLVVETRSAQPLLPLRLFADRNRAAAYANFFFGPMVLTGLGMGLAFAPLNVIIMGSVPASDAGAAGGVLQTMQQTGATLGLAILVTIFGTVTRDLTGSPHDVLVWGMTAAFTGSVVIACLTFVVALTFRRDADRAAQAIPWPGAPPQPTGPWPPRRRPHRGGCRLGARRVRYGRRLAGAQRARQPGDEGLPLPRLRPRDPARRTARGRLARRRTGLGVGPQALASGVLAGPHSPRPHPQALLEPTEVA</sequence>
<feature type="compositionally biased region" description="Pro residues" evidence="7">
    <location>
        <begin position="234"/>
        <end position="245"/>
    </location>
</feature>